<dbReference type="Proteomes" id="UP000595140">
    <property type="component" value="Unassembled WGS sequence"/>
</dbReference>
<reference evidence="2 3" key="1">
    <citation type="submission" date="2018-04" db="EMBL/GenBank/DDBJ databases">
        <authorList>
            <person name="Vogel A."/>
        </authorList>
    </citation>
    <scope>NUCLEOTIDE SEQUENCE [LARGE SCALE GENOMIC DNA]</scope>
</reference>
<feature type="non-terminal residue" evidence="2">
    <location>
        <position position="139"/>
    </location>
</feature>
<evidence type="ECO:0000259" key="1">
    <source>
        <dbReference type="Pfam" id="PF14244"/>
    </source>
</evidence>
<dbReference type="Pfam" id="PF14244">
    <property type="entry name" value="Retrotran_gag_3"/>
    <property type="match status" value="1"/>
</dbReference>
<feature type="domain" description="Retrotransposon Copia-like N-terminal" evidence="1">
    <location>
        <begin position="19"/>
        <end position="66"/>
    </location>
</feature>
<dbReference type="EMBL" id="OOIL02004482">
    <property type="protein sequence ID" value="VFQ92355.1"/>
    <property type="molecule type" value="Genomic_DNA"/>
</dbReference>
<name>A0A484MTR7_9ASTE</name>
<proteinExistence type="predicted"/>
<dbReference type="PANTHER" id="PTHR37610:SF97">
    <property type="entry name" value="RETROTRANSPOSON GAG DOMAIN-CONTAINING PROTEIN"/>
    <property type="match status" value="1"/>
</dbReference>
<evidence type="ECO:0000313" key="2">
    <source>
        <dbReference type="EMBL" id="VFQ92355.1"/>
    </source>
</evidence>
<protein>
    <recommendedName>
        <fullName evidence="1">Retrotransposon Copia-like N-terminal domain-containing protein</fullName>
    </recommendedName>
</protein>
<dbReference type="OrthoDB" id="1303547at2759"/>
<dbReference type="InterPro" id="IPR029472">
    <property type="entry name" value="Copia-like_N"/>
</dbReference>
<dbReference type="PANTHER" id="PTHR37610">
    <property type="entry name" value="CCHC-TYPE DOMAIN-CONTAINING PROTEIN"/>
    <property type="match status" value="1"/>
</dbReference>
<keyword evidence="3" id="KW-1185">Reference proteome</keyword>
<accession>A0A484MTR7</accession>
<gene>
    <name evidence="2" type="ORF">CCAM_LOCUS34131</name>
</gene>
<evidence type="ECO:0000313" key="3">
    <source>
        <dbReference type="Proteomes" id="UP000595140"/>
    </source>
</evidence>
<organism evidence="2 3">
    <name type="scientific">Cuscuta campestris</name>
    <dbReference type="NCBI Taxonomy" id="132261"/>
    <lineage>
        <taxon>Eukaryota</taxon>
        <taxon>Viridiplantae</taxon>
        <taxon>Streptophyta</taxon>
        <taxon>Embryophyta</taxon>
        <taxon>Tracheophyta</taxon>
        <taxon>Spermatophyta</taxon>
        <taxon>Magnoliopsida</taxon>
        <taxon>eudicotyledons</taxon>
        <taxon>Gunneridae</taxon>
        <taxon>Pentapetalae</taxon>
        <taxon>asterids</taxon>
        <taxon>lamiids</taxon>
        <taxon>Solanales</taxon>
        <taxon>Convolvulaceae</taxon>
        <taxon>Cuscuteae</taxon>
        <taxon>Cuscuta</taxon>
        <taxon>Cuscuta subgen. Grammica</taxon>
        <taxon>Cuscuta sect. Cleistogrammica</taxon>
    </lineage>
</organism>
<dbReference type="AlphaFoldDB" id="A0A484MTR7"/>
<sequence length="139" mass="15654">MAEPVTRSSIDPQSELYLHPTETPNFSLASQKLNGDNYAQWKRSAEIALSARNKLGFVDGSSKAPEPNSPLLNQWKRCNNLVISWILHSAEPGIASSILYYDTAHEIWEDLDERFSQTNAPRLFQLHKEIITLVQGSDS</sequence>